<accession>A0AAW0ANG1</accession>
<dbReference type="InterPro" id="IPR007219">
    <property type="entry name" value="XnlR_reg_dom"/>
</dbReference>
<proteinExistence type="predicted"/>
<dbReference type="Pfam" id="PF04082">
    <property type="entry name" value="Fungal_trans"/>
    <property type="match status" value="1"/>
</dbReference>
<dbReference type="Proteomes" id="UP001362999">
    <property type="component" value="Unassembled WGS sequence"/>
</dbReference>
<evidence type="ECO:0000313" key="4">
    <source>
        <dbReference type="EMBL" id="KAK7013653.1"/>
    </source>
</evidence>
<feature type="domain" description="Xylanolytic transcriptional activator regulatory" evidence="3">
    <location>
        <begin position="358"/>
        <end position="431"/>
    </location>
</feature>
<sequence>MAADIEAGPSKKKRRQPCDVCRRRKSYGSEERCNTCVEFNLECTRLNGPMKRRTQSYVDALESRLQRSAELANELRSQLIKSHAECPRCITDSPCSALKQSIQDNSSGLSNLHFSRPSKFDISDPLDGLSASLHIMRRTMASLHLPPAAVKDSENFAIDLDELYLSKGSFIGKSSGATALNSLMALMNKQSPDSHSLESSRSAAPHADVHDWESHSWCSNNLRPIHWRWRPWLFTPTRGNAFTFPLPPLMAELLDLYFKRENIYLPLLHRPTFERGIAERLHLRDEGFAVTVLLVCAIGSRWSVNVGQKNSGLACGREWFEQVPAIQRGLMAPPTLYDLQYYCLAVSFLDGCSPPQTCWTLIGIGLRLAEDLGAHLRRVSTDTPSAESELYKRAFSVLVYWERVISAEMGRTCLLQYDDFDIDPLLEVDDEYWEHPTHPFKQPSGRPSRIAFFNVLMRLNHILGWCLVSIYSSSKKLAVLSINGAWEDHAVPELVSVLETWRTRIPNHLRWDPLREDSVFFEQSVALHAAHSHVQILIHRVKLQKAKVPSSLPAFEVCTAAARACANMVTVHRHRSGSLPFPMNLRPVFTSAIIILLDLWSKKRSKAAPSRNEDLEHVNNCIDVIRLCAERWQNAAILGDILTDLAGREVVPFCEEAERSNGSGPTIIDAFANGKGMCPDALGPPFSQDNAIREDDFVSVMGFPSDIWATYMSTFETAV</sequence>
<name>A0AAW0ANG1_9AGAR</name>
<dbReference type="CDD" id="cd12148">
    <property type="entry name" value="fungal_TF_MHR"/>
    <property type="match status" value="1"/>
</dbReference>
<dbReference type="CDD" id="cd00067">
    <property type="entry name" value="GAL4"/>
    <property type="match status" value="1"/>
</dbReference>
<evidence type="ECO:0000313" key="5">
    <source>
        <dbReference type="Proteomes" id="UP001362999"/>
    </source>
</evidence>
<dbReference type="GO" id="GO:0006351">
    <property type="term" value="P:DNA-templated transcription"/>
    <property type="evidence" value="ECO:0007669"/>
    <property type="project" value="InterPro"/>
</dbReference>
<dbReference type="InterPro" id="IPR036864">
    <property type="entry name" value="Zn2-C6_fun-type_DNA-bd_sf"/>
</dbReference>
<dbReference type="SMART" id="SM00906">
    <property type="entry name" value="Fungal_trans"/>
    <property type="match status" value="1"/>
</dbReference>
<dbReference type="Gene3D" id="4.10.240.10">
    <property type="entry name" value="Zn(2)-C6 fungal-type DNA-binding domain"/>
    <property type="match status" value="1"/>
</dbReference>
<dbReference type="InterPro" id="IPR001138">
    <property type="entry name" value="Zn2Cys6_DnaBD"/>
</dbReference>
<reference evidence="4 5" key="1">
    <citation type="journal article" date="2024" name="J Genomics">
        <title>Draft genome sequencing and assembly of Favolaschia claudopus CIRM-BRFM 2984 isolated from oak limbs.</title>
        <authorList>
            <person name="Navarro D."/>
            <person name="Drula E."/>
            <person name="Chaduli D."/>
            <person name="Cazenave R."/>
            <person name="Ahrendt S."/>
            <person name="Wang J."/>
            <person name="Lipzen A."/>
            <person name="Daum C."/>
            <person name="Barry K."/>
            <person name="Grigoriev I.V."/>
            <person name="Favel A."/>
            <person name="Rosso M.N."/>
            <person name="Martin F."/>
        </authorList>
    </citation>
    <scope>NUCLEOTIDE SEQUENCE [LARGE SCALE GENOMIC DNA]</scope>
    <source>
        <strain evidence="4 5">CIRM-BRFM 2984</strain>
    </source>
</reference>
<comment type="caution">
    <text evidence="4">The sequence shown here is derived from an EMBL/GenBank/DDBJ whole genome shotgun (WGS) entry which is preliminary data.</text>
</comment>
<evidence type="ECO:0000259" key="3">
    <source>
        <dbReference type="SMART" id="SM00906"/>
    </source>
</evidence>
<dbReference type="GO" id="GO:0000981">
    <property type="term" value="F:DNA-binding transcription factor activity, RNA polymerase II-specific"/>
    <property type="evidence" value="ECO:0007669"/>
    <property type="project" value="InterPro"/>
</dbReference>
<keyword evidence="1" id="KW-0479">Metal-binding</keyword>
<dbReference type="GO" id="GO:0008270">
    <property type="term" value="F:zinc ion binding"/>
    <property type="evidence" value="ECO:0007669"/>
    <property type="project" value="InterPro"/>
</dbReference>
<keyword evidence="2" id="KW-0539">Nucleus</keyword>
<dbReference type="AlphaFoldDB" id="A0AAW0ANG1"/>
<dbReference type="InterPro" id="IPR050987">
    <property type="entry name" value="AtrR-like"/>
</dbReference>
<dbReference type="EMBL" id="JAWWNJ010000058">
    <property type="protein sequence ID" value="KAK7013653.1"/>
    <property type="molecule type" value="Genomic_DNA"/>
</dbReference>
<evidence type="ECO:0000256" key="2">
    <source>
        <dbReference type="ARBA" id="ARBA00023242"/>
    </source>
</evidence>
<gene>
    <name evidence="4" type="ORF">R3P38DRAFT_3003563</name>
</gene>
<keyword evidence="5" id="KW-1185">Reference proteome</keyword>
<dbReference type="GO" id="GO:0003677">
    <property type="term" value="F:DNA binding"/>
    <property type="evidence" value="ECO:0007669"/>
    <property type="project" value="InterPro"/>
</dbReference>
<dbReference type="PANTHER" id="PTHR46910:SF38">
    <property type="entry name" value="ZN(2)-C6 FUNGAL-TYPE DOMAIN-CONTAINING PROTEIN"/>
    <property type="match status" value="1"/>
</dbReference>
<organism evidence="4 5">
    <name type="scientific">Favolaschia claudopus</name>
    <dbReference type="NCBI Taxonomy" id="2862362"/>
    <lineage>
        <taxon>Eukaryota</taxon>
        <taxon>Fungi</taxon>
        <taxon>Dikarya</taxon>
        <taxon>Basidiomycota</taxon>
        <taxon>Agaricomycotina</taxon>
        <taxon>Agaricomycetes</taxon>
        <taxon>Agaricomycetidae</taxon>
        <taxon>Agaricales</taxon>
        <taxon>Marasmiineae</taxon>
        <taxon>Mycenaceae</taxon>
        <taxon>Favolaschia</taxon>
    </lineage>
</organism>
<evidence type="ECO:0000256" key="1">
    <source>
        <dbReference type="ARBA" id="ARBA00022723"/>
    </source>
</evidence>
<protein>
    <submittedName>
        <fullName evidence="4">Zn(2)-C6 fungal-type domain-containing protein</fullName>
    </submittedName>
</protein>
<dbReference type="PANTHER" id="PTHR46910">
    <property type="entry name" value="TRANSCRIPTION FACTOR PDR1"/>
    <property type="match status" value="1"/>
</dbReference>